<proteinExistence type="predicted"/>
<evidence type="ECO:0000256" key="1">
    <source>
        <dbReference type="ARBA" id="ARBA00001974"/>
    </source>
</evidence>
<keyword evidence="5" id="KW-0503">Monooxygenase</keyword>
<dbReference type="PANTHER" id="PTHR13789:SF318">
    <property type="entry name" value="GERANYLGERANYL DIPHOSPHATE REDUCTASE"/>
    <property type="match status" value="1"/>
</dbReference>
<feature type="domain" description="FAD-binding" evidence="6">
    <location>
        <begin position="9"/>
        <end position="348"/>
    </location>
</feature>
<evidence type="ECO:0000259" key="6">
    <source>
        <dbReference type="Pfam" id="PF01494"/>
    </source>
</evidence>
<dbReference type="SUPFAM" id="SSF51905">
    <property type="entry name" value="FAD/NAD(P)-binding domain"/>
    <property type="match status" value="1"/>
</dbReference>
<keyword evidence="4 7" id="KW-0560">Oxidoreductase</keyword>
<protein>
    <submittedName>
        <fullName evidence="7">3-hydroxybenzoate 6-monooxygenase</fullName>
        <ecNumber evidence="7">1.14.13.24</ecNumber>
    </submittedName>
</protein>
<evidence type="ECO:0000256" key="2">
    <source>
        <dbReference type="ARBA" id="ARBA00022630"/>
    </source>
</evidence>
<evidence type="ECO:0000256" key="3">
    <source>
        <dbReference type="ARBA" id="ARBA00022827"/>
    </source>
</evidence>
<dbReference type="InterPro" id="IPR036188">
    <property type="entry name" value="FAD/NAD-bd_sf"/>
</dbReference>
<accession>A0ABS7Y983</accession>
<sequence>MSLPASPPSVIVAGAGIGGIAAALALSKLGLQVTVLEQATELGEIGAGLQLGPNAFAALDALGAGRRVREMAVFTERLVMMDAIDCGTVASFDVGPAFRQRFGNPYAVIHRADIHTAILEQVRGIPNIELVTSCRIERIEQDDAGVTVSAADGRRFQAGYLIGCDGVKSVAREAVVGDGVRVSGHVVYRAVVPVADMPEELRMNAPVVWAGPNCHLVHYPLRGGDLYNLVVTFHSREPETWGVSDGSKEEVLSYFTGIAELPRKLLHLPQSWRRWSTADREPVDNWTRGRITLLGDAAHPMMQYLAQGACMALEDAVTLGAAIRHCNYDMAAAFDLYQRSRITRSARVVLSVREMGRLYHAAGVERLVRNDLWKGRDASGFYEALAWLYDWHADNCLAH</sequence>
<keyword evidence="2" id="KW-0285">Flavoprotein</keyword>
<dbReference type="Proteomes" id="UP001198602">
    <property type="component" value="Unassembled WGS sequence"/>
</dbReference>
<evidence type="ECO:0000313" key="8">
    <source>
        <dbReference type="Proteomes" id="UP001198602"/>
    </source>
</evidence>
<dbReference type="InterPro" id="IPR050493">
    <property type="entry name" value="FAD-dep_Monooxygenase_BioMet"/>
</dbReference>
<evidence type="ECO:0000256" key="4">
    <source>
        <dbReference type="ARBA" id="ARBA00023002"/>
    </source>
</evidence>
<dbReference type="PANTHER" id="PTHR13789">
    <property type="entry name" value="MONOOXYGENASE"/>
    <property type="match status" value="1"/>
</dbReference>
<evidence type="ECO:0000313" key="7">
    <source>
        <dbReference type="EMBL" id="MCA1855562.1"/>
    </source>
</evidence>
<dbReference type="SUPFAM" id="SSF54373">
    <property type="entry name" value="FAD-linked reductases, C-terminal domain"/>
    <property type="match status" value="1"/>
</dbReference>
<reference evidence="7 8" key="1">
    <citation type="submission" date="2021-07" db="EMBL/GenBank/DDBJ databases">
        <title>Characterization of Violacein-producing bacteria and related species.</title>
        <authorList>
            <person name="Wilson H.S."/>
            <person name="De Leon M.E."/>
        </authorList>
    </citation>
    <scope>NUCLEOTIDE SEQUENCE [LARGE SCALE GENOMIC DNA]</scope>
    <source>
        <strain evidence="7 8">HSC-2F05</strain>
    </source>
</reference>
<keyword evidence="8" id="KW-1185">Reference proteome</keyword>
<dbReference type="PRINTS" id="PR00420">
    <property type="entry name" value="RNGMNOXGNASE"/>
</dbReference>
<name>A0ABS7Y983_9BURK</name>
<dbReference type="Pfam" id="PF01494">
    <property type="entry name" value="FAD_binding_3"/>
    <property type="match status" value="1"/>
</dbReference>
<dbReference type="RefSeq" id="WP_225237899.1">
    <property type="nucleotide sequence ID" value="NZ_JAHYBX010000001.1"/>
</dbReference>
<keyword evidence="3" id="KW-0274">FAD</keyword>
<dbReference type="EMBL" id="JAHYBX010000001">
    <property type="protein sequence ID" value="MCA1855562.1"/>
    <property type="molecule type" value="Genomic_DNA"/>
</dbReference>
<dbReference type="NCBIfam" id="NF006021">
    <property type="entry name" value="PRK08163.1"/>
    <property type="match status" value="1"/>
</dbReference>
<comment type="caution">
    <text evidence="7">The sequence shown here is derived from an EMBL/GenBank/DDBJ whole genome shotgun (WGS) entry which is preliminary data.</text>
</comment>
<comment type="cofactor">
    <cofactor evidence="1">
        <name>FAD</name>
        <dbReference type="ChEBI" id="CHEBI:57692"/>
    </cofactor>
</comment>
<dbReference type="InterPro" id="IPR002938">
    <property type="entry name" value="FAD-bd"/>
</dbReference>
<dbReference type="EC" id="1.14.13.24" evidence="7"/>
<evidence type="ECO:0000256" key="5">
    <source>
        <dbReference type="ARBA" id="ARBA00023033"/>
    </source>
</evidence>
<organism evidence="7 8">
    <name type="scientific">Massilia hydrophila</name>
    <dbReference type="NCBI Taxonomy" id="3044279"/>
    <lineage>
        <taxon>Bacteria</taxon>
        <taxon>Pseudomonadati</taxon>
        <taxon>Pseudomonadota</taxon>
        <taxon>Betaproteobacteria</taxon>
        <taxon>Burkholderiales</taxon>
        <taxon>Oxalobacteraceae</taxon>
        <taxon>Telluria group</taxon>
        <taxon>Massilia</taxon>
    </lineage>
</organism>
<dbReference type="GO" id="GO:0018669">
    <property type="term" value="F:3-hydroxybenzoate 6-monooxygenase activity"/>
    <property type="evidence" value="ECO:0007669"/>
    <property type="project" value="UniProtKB-EC"/>
</dbReference>
<dbReference type="Gene3D" id="3.50.50.60">
    <property type="entry name" value="FAD/NAD(P)-binding domain"/>
    <property type="match status" value="1"/>
</dbReference>
<gene>
    <name evidence="7" type="ORF">LE190_06430</name>
</gene>